<dbReference type="InterPro" id="IPR003171">
    <property type="entry name" value="Mehydrof_redctse-like"/>
</dbReference>
<dbReference type="SUPFAM" id="SSF51730">
    <property type="entry name" value="FAD-linked oxidoreductase"/>
    <property type="match status" value="1"/>
</dbReference>
<dbReference type="PANTHER" id="PTHR11103:SF18">
    <property type="entry name" value="SLR1189 PROTEIN"/>
    <property type="match status" value="1"/>
</dbReference>
<dbReference type="NCBIfam" id="NF006396">
    <property type="entry name" value="PRK08645.1"/>
    <property type="match status" value="1"/>
</dbReference>
<dbReference type="Pfam" id="PF02574">
    <property type="entry name" value="S-methyl_trans"/>
    <property type="match status" value="1"/>
</dbReference>
<evidence type="ECO:0000256" key="5">
    <source>
        <dbReference type="ARBA" id="ARBA00022679"/>
    </source>
</evidence>
<dbReference type="Gene3D" id="3.20.20.220">
    <property type="match status" value="1"/>
</dbReference>
<dbReference type="InterPro" id="IPR003726">
    <property type="entry name" value="HCY_dom"/>
</dbReference>
<feature type="region of interest" description="Disordered" evidence="9">
    <location>
        <begin position="603"/>
        <end position="622"/>
    </location>
</feature>
<evidence type="ECO:0000256" key="7">
    <source>
        <dbReference type="ARBA" id="ARBA00023002"/>
    </source>
</evidence>
<keyword evidence="8" id="KW-0862">Zinc</keyword>
<feature type="binding site" evidence="8">
    <location>
        <position position="207"/>
    </location>
    <ligand>
        <name>Zn(2+)</name>
        <dbReference type="ChEBI" id="CHEBI:29105"/>
    </ligand>
</feature>
<dbReference type="PANTHER" id="PTHR11103">
    <property type="entry name" value="SLR1189 PROTEIN"/>
    <property type="match status" value="1"/>
</dbReference>
<dbReference type="EMBL" id="SKBU01000026">
    <property type="protein sequence ID" value="TCJ15304.1"/>
    <property type="molecule type" value="Genomic_DNA"/>
</dbReference>
<comment type="cofactor">
    <cofactor evidence="8">
        <name>Zn(2+)</name>
        <dbReference type="ChEBI" id="CHEBI:29105"/>
    </cofactor>
</comment>
<dbReference type="GO" id="GO:0008168">
    <property type="term" value="F:methyltransferase activity"/>
    <property type="evidence" value="ECO:0007669"/>
    <property type="project" value="UniProtKB-UniRule"/>
</dbReference>
<feature type="binding site" evidence="8">
    <location>
        <position position="271"/>
    </location>
    <ligand>
        <name>Zn(2+)</name>
        <dbReference type="ChEBI" id="CHEBI:29105"/>
    </ligand>
</feature>
<dbReference type="GO" id="GO:0032259">
    <property type="term" value="P:methylation"/>
    <property type="evidence" value="ECO:0007669"/>
    <property type="project" value="UniProtKB-KW"/>
</dbReference>
<feature type="domain" description="Hcy-binding" evidence="10">
    <location>
        <begin position="4"/>
        <end position="286"/>
    </location>
</feature>
<dbReference type="GO" id="GO:0035999">
    <property type="term" value="P:tetrahydrofolate interconversion"/>
    <property type="evidence" value="ECO:0007669"/>
    <property type="project" value="UniProtKB-UniPathway"/>
</dbReference>
<dbReference type="EC" id="1.5.1.20" evidence="11"/>
<reference evidence="11 12" key="1">
    <citation type="submission" date="2019-03" db="EMBL/GenBank/DDBJ databases">
        <title>Whole genome sequence of a novel Rubrobacter taiwanensis strain, isolated from Yellowstone National Park.</title>
        <authorList>
            <person name="Freed S."/>
            <person name="Ramaley R.F."/>
            <person name="Kyndt J.A."/>
        </authorList>
    </citation>
    <scope>NUCLEOTIDE SEQUENCE [LARGE SCALE GENOMIC DNA]</scope>
    <source>
        <strain evidence="11 12">Yellowstone</strain>
    </source>
</reference>
<dbReference type="InterPro" id="IPR029041">
    <property type="entry name" value="FAD-linked_oxidoreductase-like"/>
</dbReference>
<protein>
    <submittedName>
        <fullName evidence="11">Bifunctional homocysteine S-methyltransferase/methylenetetrahydrofolate reductase</fullName>
        <ecNumber evidence="11">1.5.1.20</ecNumber>
        <ecNumber evidence="11">2.1.1.10</ecNumber>
    </submittedName>
</protein>
<gene>
    <name evidence="11" type="ORF">E0L93_13030</name>
</gene>
<evidence type="ECO:0000256" key="9">
    <source>
        <dbReference type="SAM" id="MobiDB-lite"/>
    </source>
</evidence>
<evidence type="ECO:0000313" key="11">
    <source>
        <dbReference type="EMBL" id="TCJ15304.1"/>
    </source>
</evidence>
<dbReference type="AlphaFoldDB" id="A0A4R1BE15"/>
<evidence type="ECO:0000256" key="4">
    <source>
        <dbReference type="ARBA" id="ARBA00022630"/>
    </source>
</evidence>
<keyword evidence="6" id="KW-0274">FAD</keyword>
<comment type="pathway">
    <text evidence="2">One-carbon metabolism; tetrahydrofolate interconversion.</text>
</comment>
<comment type="caution">
    <text evidence="11">The sequence shown here is derived from an EMBL/GenBank/DDBJ whole genome shotgun (WGS) entry which is preliminary data.</text>
</comment>
<evidence type="ECO:0000259" key="10">
    <source>
        <dbReference type="PROSITE" id="PS50970"/>
    </source>
</evidence>
<evidence type="ECO:0000313" key="12">
    <source>
        <dbReference type="Proteomes" id="UP000295244"/>
    </source>
</evidence>
<organism evidence="11 12">
    <name type="scientific">Rubrobacter taiwanensis</name>
    <dbReference type="NCBI Taxonomy" id="185139"/>
    <lineage>
        <taxon>Bacteria</taxon>
        <taxon>Bacillati</taxon>
        <taxon>Actinomycetota</taxon>
        <taxon>Rubrobacteria</taxon>
        <taxon>Rubrobacterales</taxon>
        <taxon>Rubrobacteraceae</taxon>
        <taxon>Rubrobacter</taxon>
    </lineage>
</organism>
<dbReference type="RefSeq" id="WP_132692515.1">
    <property type="nucleotide sequence ID" value="NZ_SKBU01000026.1"/>
</dbReference>
<dbReference type="Gene3D" id="3.20.20.330">
    <property type="entry name" value="Homocysteine-binding-like domain"/>
    <property type="match status" value="1"/>
</dbReference>
<sequence>MADSLNLRERMAERVLIGDGAVGTLLQERGIRYDHPYARANLTHPDVVRRVHEDYARAGAEILETNTFAANAVKLAAYDLEDRVREINVAGARLAREAADGALVFGAIGPLGRPLAPVGPIAREEARAIFREQAGALVEGGVDALVLETFTDLDELRLAFEEAEKPGVPVLIYRTFVEDGETLAEGLPARVARELAGWGAVLVGSNCTVGPQRMLGIVEQMSAELGPVAAFPNPGLPQLIGGVVRYRQDVDHFAAYGREIAAAGARLVGGCCGTTPEHVRALAEALRDFEVQEKRPRGGVSLREVEERPAAEPRSELWQKIKSGAFAVAVEVDLPRGHDISGVVEVSRSLRQRGADAIDISDGARARLRMKPVAVAKIVQEAAGIEVVAHISCRDQNLLGLQAELLSAAALGVKNLLPVTGDPAQIGDYPEATSVFDTDSIGLVHIISRFNRGEDLSGNPIGEPPGFLIGVAFNPTAEDLDGEAERLRRKAEAGAHAAWTQPVFEVGALERALEKIEDLKLPIMLGLMPLRSARQAEFLHHEVPGIEIPARIREKLARLPAEDAPRYGVEAAQSVLLKARPLVQGAYIMPPASMPELAADVMEALGERSPSPAPEGQTKEDG</sequence>
<evidence type="ECO:0000256" key="2">
    <source>
        <dbReference type="ARBA" id="ARBA00004777"/>
    </source>
</evidence>
<dbReference type="Pfam" id="PF02219">
    <property type="entry name" value="MTHFR"/>
    <property type="match status" value="1"/>
</dbReference>
<name>A0A4R1BE15_9ACTN</name>
<dbReference type="UniPathway" id="UPA00193"/>
<dbReference type="GO" id="GO:0046872">
    <property type="term" value="F:metal ion binding"/>
    <property type="evidence" value="ECO:0007669"/>
    <property type="project" value="UniProtKB-KW"/>
</dbReference>
<keyword evidence="3 8" id="KW-0489">Methyltransferase</keyword>
<dbReference type="GO" id="GO:0004489">
    <property type="term" value="F:methylenetetrahydrofolate reductase [NAD(P)H] activity"/>
    <property type="evidence" value="ECO:0007669"/>
    <property type="project" value="UniProtKB-EC"/>
</dbReference>
<dbReference type="GO" id="GO:0006555">
    <property type="term" value="P:methionine metabolic process"/>
    <property type="evidence" value="ECO:0007669"/>
    <property type="project" value="InterPro"/>
</dbReference>
<evidence type="ECO:0000256" key="8">
    <source>
        <dbReference type="PROSITE-ProRule" id="PRU00333"/>
    </source>
</evidence>
<keyword evidence="8" id="KW-0479">Metal-binding</keyword>
<keyword evidence="7 11" id="KW-0560">Oxidoreductase</keyword>
<keyword evidence="5 8" id="KW-0808">Transferase</keyword>
<dbReference type="OrthoDB" id="9803687at2"/>
<evidence type="ECO:0000256" key="6">
    <source>
        <dbReference type="ARBA" id="ARBA00022827"/>
    </source>
</evidence>
<dbReference type="InterPro" id="IPR036589">
    <property type="entry name" value="HCY_dom_sf"/>
</dbReference>
<dbReference type="PROSITE" id="PS50970">
    <property type="entry name" value="HCY"/>
    <property type="match status" value="1"/>
</dbReference>
<proteinExistence type="predicted"/>
<dbReference type="SUPFAM" id="SSF82282">
    <property type="entry name" value="Homocysteine S-methyltransferase"/>
    <property type="match status" value="1"/>
</dbReference>
<comment type="cofactor">
    <cofactor evidence="1">
        <name>FAD</name>
        <dbReference type="ChEBI" id="CHEBI:57692"/>
    </cofactor>
</comment>
<evidence type="ECO:0000256" key="1">
    <source>
        <dbReference type="ARBA" id="ARBA00001974"/>
    </source>
</evidence>
<dbReference type="Proteomes" id="UP000295244">
    <property type="component" value="Unassembled WGS sequence"/>
</dbReference>
<evidence type="ECO:0000256" key="3">
    <source>
        <dbReference type="ARBA" id="ARBA00022603"/>
    </source>
</evidence>
<keyword evidence="4" id="KW-0285">Flavoprotein</keyword>
<keyword evidence="12" id="KW-1185">Reference proteome</keyword>
<feature type="binding site" evidence="8">
    <location>
        <position position="272"/>
    </location>
    <ligand>
        <name>Zn(2+)</name>
        <dbReference type="ChEBI" id="CHEBI:29105"/>
    </ligand>
</feature>
<dbReference type="CDD" id="cd00537">
    <property type="entry name" value="MTHFR"/>
    <property type="match status" value="1"/>
</dbReference>
<accession>A0A4R1BE15</accession>
<dbReference type="EC" id="2.1.1.10" evidence="11"/>